<evidence type="ECO:0008006" key="4">
    <source>
        <dbReference type="Google" id="ProtNLM"/>
    </source>
</evidence>
<dbReference type="Proteomes" id="UP000032233">
    <property type="component" value="Unassembled WGS sequence"/>
</dbReference>
<dbReference type="RefSeq" id="WP_044349927.1">
    <property type="nucleotide sequence ID" value="NZ_AZAC01000020.1"/>
</dbReference>
<dbReference type="EMBL" id="AZAC01000020">
    <property type="protein sequence ID" value="KIX12995.1"/>
    <property type="molecule type" value="Genomic_DNA"/>
</dbReference>
<gene>
    <name evidence="2" type="ORF">X474_16235</name>
</gene>
<keyword evidence="3" id="KW-1185">Reference proteome</keyword>
<reference evidence="2 3" key="1">
    <citation type="submission" date="2013-11" db="EMBL/GenBank/DDBJ databases">
        <title>Metagenomic analysis of a methanogenic consortium involved in long chain n-alkane degradation.</title>
        <authorList>
            <person name="Davidova I.A."/>
            <person name="Callaghan A.V."/>
            <person name="Wawrik B."/>
            <person name="Pruitt S."/>
            <person name="Marks C."/>
            <person name="Duncan K.E."/>
            <person name="Suflita J.M."/>
        </authorList>
    </citation>
    <scope>NUCLEOTIDE SEQUENCE [LARGE SCALE GENOMIC DNA]</scope>
    <source>
        <strain evidence="2 3">SPR</strain>
    </source>
</reference>
<accession>A0A0D2JU55</accession>
<dbReference type="InParanoid" id="A0A0D2JU55"/>
<keyword evidence="1" id="KW-0732">Signal</keyword>
<protein>
    <recommendedName>
        <fullName evidence="4">Lipoprotein</fullName>
    </recommendedName>
</protein>
<evidence type="ECO:0000313" key="3">
    <source>
        <dbReference type="Proteomes" id="UP000032233"/>
    </source>
</evidence>
<dbReference type="PROSITE" id="PS51257">
    <property type="entry name" value="PROKAR_LIPOPROTEIN"/>
    <property type="match status" value="1"/>
</dbReference>
<organism evidence="2 3">
    <name type="scientific">Dethiosulfatarculus sandiegensis</name>
    <dbReference type="NCBI Taxonomy" id="1429043"/>
    <lineage>
        <taxon>Bacteria</taxon>
        <taxon>Pseudomonadati</taxon>
        <taxon>Thermodesulfobacteriota</taxon>
        <taxon>Desulfarculia</taxon>
        <taxon>Desulfarculales</taxon>
        <taxon>Desulfarculaceae</taxon>
        <taxon>Dethiosulfatarculus</taxon>
    </lineage>
</organism>
<feature type="signal peptide" evidence="1">
    <location>
        <begin position="1"/>
        <end position="18"/>
    </location>
</feature>
<comment type="caution">
    <text evidence="2">The sequence shown here is derived from an EMBL/GenBank/DDBJ whole genome shotgun (WGS) entry which is preliminary data.</text>
</comment>
<evidence type="ECO:0000256" key="1">
    <source>
        <dbReference type="SAM" id="SignalP"/>
    </source>
</evidence>
<dbReference type="AlphaFoldDB" id="A0A0D2JU55"/>
<proteinExistence type="predicted"/>
<evidence type="ECO:0000313" key="2">
    <source>
        <dbReference type="EMBL" id="KIX12995.1"/>
    </source>
</evidence>
<name>A0A0D2JU55_9BACT</name>
<sequence>MKRYLCVISALFLMMLFAGCGKNVWEMVSHSKEGAYKEVPIEEISADELIGKHKYSYHGSGQGSVKIAAKNGKPRVVGRGWNSDYLEDVGMERNRVWKDYGKLYITHNFHDHAYTWILEKAYCLEDGSLALVGRATWPGGDYELVITLADSKRCKIEIY</sequence>
<feature type="chain" id="PRO_5002245161" description="Lipoprotein" evidence="1">
    <location>
        <begin position="19"/>
        <end position="159"/>
    </location>
</feature>